<evidence type="ECO:0000313" key="3">
    <source>
        <dbReference type="Proteomes" id="UP001589665"/>
    </source>
</evidence>
<gene>
    <name evidence="2" type="ORF">ACFFT3_04545</name>
</gene>
<keyword evidence="1" id="KW-1133">Transmembrane helix</keyword>
<accession>A0ABV5JXI8</accession>
<name>A0ABV5JXI8_9FLAO</name>
<comment type="caution">
    <text evidence="2">The sequence shown here is derived from an EMBL/GenBank/DDBJ whole genome shotgun (WGS) entry which is preliminary data.</text>
</comment>
<dbReference type="EMBL" id="JBHMDX010000003">
    <property type="protein sequence ID" value="MFB9271147.1"/>
    <property type="molecule type" value="Genomic_DNA"/>
</dbReference>
<evidence type="ECO:0000313" key="2">
    <source>
        <dbReference type="EMBL" id="MFB9271147.1"/>
    </source>
</evidence>
<organism evidence="2 3">
    <name type="scientific">Lutibacter litoralis</name>
    <dbReference type="NCBI Taxonomy" id="321268"/>
    <lineage>
        <taxon>Bacteria</taxon>
        <taxon>Pseudomonadati</taxon>
        <taxon>Bacteroidota</taxon>
        <taxon>Flavobacteriia</taxon>
        <taxon>Flavobacteriales</taxon>
        <taxon>Flavobacteriaceae</taxon>
        <taxon>Lutibacter</taxon>
    </lineage>
</organism>
<protein>
    <submittedName>
        <fullName evidence="2">Uncharacterized protein</fullName>
    </submittedName>
</protein>
<dbReference type="RefSeq" id="WP_262711402.1">
    <property type="nucleotide sequence ID" value="NZ_BMNS01000011.1"/>
</dbReference>
<sequence>MAISNFWFYTIIIVVILHVIVVFVYLLYKLLPKNKDKDAEN</sequence>
<dbReference type="Proteomes" id="UP001589665">
    <property type="component" value="Unassembled WGS sequence"/>
</dbReference>
<keyword evidence="1" id="KW-0472">Membrane</keyword>
<reference evidence="2 3" key="1">
    <citation type="submission" date="2024-09" db="EMBL/GenBank/DDBJ databases">
        <authorList>
            <person name="Sun Q."/>
            <person name="Mori K."/>
        </authorList>
    </citation>
    <scope>NUCLEOTIDE SEQUENCE [LARGE SCALE GENOMIC DNA]</scope>
    <source>
        <strain evidence="2 3">JCM 13034</strain>
    </source>
</reference>
<feature type="transmembrane region" description="Helical" evidence="1">
    <location>
        <begin position="6"/>
        <end position="28"/>
    </location>
</feature>
<proteinExistence type="predicted"/>
<keyword evidence="1" id="KW-0812">Transmembrane</keyword>
<evidence type="ECO:0000256" key="1">
    <source>
        <dbReference type="SAM" id="Phobius"/>
    </source>
</evidence>
<keyword evidence="3" id="KW-1185">Reference proteome</keyword>